<organism evidence="8 9">
    <name type="scientific">Paenibacillus soyae</name>
    <dbReference type="NCBI Taxonomy" id="2969249"/>
    <lineage>
        <taxon>Bacteria</taxon>
        <taxon>Bacillati</taxon>
        <taxon>Bacillota</taxon>
        <taxon>Bacilli</taxon>
        <taxon>Bacillales</taxon>
        <taxon>Paenibacillaceae</taxon>
        <taxon>Paenibacillus</taxon>
    </lineage>
</organism>
<accession>A0A9X2MTU0</accession>
<evidence type="ECO:0000256" key="1">
    <source>
        <dbReference type="ARBA" id="ARBA00022553"/>
    </source>
</evidence>
<dbReference type="InterPro" id="IPR001789">
    <property type="entry name" value="Sig_transdc_resp-reg_receiver"/>
</dbReference>
<keyword evidence="3" id="KW-0238">DNA-binding</keyword>
<evidence type="ECO:0000313" key="8">
    <source>
        <dbReference type="EMBL" id="MCR2806355.1"/>
    </source>
</evidence>
<evidence type="ECO:0000259" key="7">
    <source>
        <dbReference type="PROSITE" id="PS50110"/>
    </source>
</evidence>
<dbReference type="PROSITE" id="PS50043">
    <property type="entry name" value="HTH_LUXR_2"/>
    <property type="match status" value="1"/>
</dbReference>
<feature type="domain" description="HTH luxR-type" evidence="6">
    <location>
        <begin position="145"/>
        <end position="210"/>
    </location>
</feature>
<dbReference type="CDD" id="cd06170">
    <property type="entry name" value="LuxR_C_like"/>
    <property type="match status" value="1"/>
</dbReference>
<dbReference type="PRINTS" id="PR00038">
    <property type="entry name" value="HTHLUXR"/>
</dbReference>
<dbReference type="SUPFAM" id="SSF52172">
    <property type="entry name" value="CheY-like"/>
    <property type="match status" value="1"/>
</dbReference>
<keyword evidence="4" id="KW-0804">Transcription</keyword>
<reference evidence="8" key="1">
    <citation type="submission" date="2022-08" db="EMBL/GenBank/DDBJ databases">
        <title>The genomic sequence of strain Paenibacillus sp. SCIV0701.</title>
        <authorList>
            <person name="Zhao H."/>
        </authorList>
    </citation>
    <scope>NUCLEOTIDE SEQUENCE</scope>
    <source>
        <strain evidence="8">SCIV0701</strain>
    </source>
</reference>
<evidence type="ECO:0000256" key="5">
    <source>
        <dbReference type="PROSITE-ProRule" id="PRU00169"/>
    </source>
</evidence>
<feature type="modified residue" description="4-aspartylphosphate" evidence="5">
    <location>
        <position position="56"/>
    </location>
</feature>
<dbReference type="Pfam" id="PF00196">
    <property type="entry name" value="GerE"/>
    <property type="match status" value="1"/>
</dbReference>
<dbReference type="SUPFAM" id="SSF46894">
    <property type="entry name" value="C-terminal effector domain of the bipartite response regulators"/>
    <property type="match status" value="1"/>
</dbReference>
<evidence type="ECO:0000256" key="4">
    <source>
        <dbReference type="ARBA" id="ARBA00023163"/>
    </source>
</evidence>
<dbReference type="InterPro" id="IPR000792">
    <property type="entry name" value="Tscrpt_reg_LuxR_C"/>
</dbReference>
<dbReference type="CDD" id="cd17535">
    <property type="entry name" value="REC_NarL-like"/>
    <property type="match status" value="1"/>
</dbReference>
<dbReference type="InterPro" id="IPR058245">
    <property type="entry name" value="NreC/VraR/RcsB-like_REC"/>
</dbReference>
<gene>
    <name evidence="8" type="ORF">NQZ67_20960</name>
</gene>
<keyword evidence="1 5" id="KW-0597">Phosphoprotein</keyword>
<dbReference type="GO" id="GO:0003677">
    <property type="term" value="F:DNA binding"/>
    <property type="evidence" value="ECO:0007669"/>
    <property type="project" value="UniProtKB-KW"/>
</dbReference>
<dbReference type="GO" id="GO:0006355">
    <property type="term" value="P:regulation of DNA-templated transcription"/>
    <property type="evidence" value="ECO:0007669"/>
    <property type="project" value="InterPro"/>
</dbReference>
<dbReference type="InterPro" id="IPR011006">
    <property type="entry name" value="CheY-like_superfamily"/>
</dbReference>
<dbReference type="PROSITE" id="PS50110">
    <property type="entry name" value="RESPONSE_REGULATORY"/>
    <property type="match status" value="1"/>
</dbReference>
<dbReference type="AlphaFoldDB" id="A0A9X2MTU0"/>
<dbReference type="EMBL" id="JANIPJ010000016">
    <property type="protein sequence ID" value="MCR2806355.1"/>
    <property type="molecule type" value="Genomic_DNA"/>
</dbReference>
<evidence type="ECO:0000259" key="6">
    <source>
        <dbReference type="PROSITE" id="PS50043"/>
    </source>
</evidence>
<protein>
    <submittedName>
        <fullName evidence="8">Response regulator transcription factor</fullName>
    </submittedName>
</protein>
<feature type="domain" description="Response regulatory" evidence="7">
    <location>
        <begin position="5"/>
        <end position="121"/>
    </location>
</feature>
<dbReference type="PANTHER" id="PTHR43214">
    <property type="entry name" value="TWO-COMPONENT RESPONSE REGULATOR"/>
    <property type="match status" value="1"/>
</dbReference>
<dbReference type="InterPro" id="IPR039420">
    <property type="entry name" value="WalR-like"/>
</dbReference>
<sequence length="213" mass="23761">MKIWKILIADDHPMYRKGLRTILETVDDMEVAGEATNGEEAIALCERESPDVILMDIRMPGMNGVDAARHIKKHYPDVQILFLTMHQDDTSVLSALKTGARGYFLKDADKDEIIRAIRAVTAGEAIFSAEVAARMIDIATRPVSRLDQFSQLTAREKEVLHYMAEGYSNAQIGAAMDLTAKTVSNYVTLILNKLHAADRTEAIRMVEKAKNEI</sequence>
<name>A0A9X2MTU0_9BACL</name>
<proteinExistence type="predicted"/>
<dbReference type="Proteomes" id="UP001141950">
    <property type="component" value="Unassembled WGS sequence"/>
</dbReference>
<keyword evidence="9" id="KW-1185">Reference proteome</keyword>
<dbReference type="RefSeq" id="WP_257449707.1">
    <property type="nucleotide sequence ID" value="NZ_JANIPJ010000016.1"/>
</dbReference>
<dbReference type="SMART" id="SM00448">
    <property type="entry name" value="REC"/>
    <property type="match status" value="1"/>
</dbReference>
<evidence type="ECO:0000313" key="9">
    <source>
        <dbReference type="Proteomes" id="UP001141950"/>
    </source>
</evidence>
<comment type="caution">
    <text evidence="8">The sequence shown here is derived from an EMBL/GenBank/DDBJ whole genome shotgun (WGS) entry which is preliminary data.</text>
</comment>
<dbReference type="Pfam" id="PF00072">
    <property type="entry name" value="Response_reg"/>
    <property type="match status" value="1"/>
</dbReference>
<dbReference type="SMART" id="SM00421">
    <property type="entry name" value="HTH_LUXR"/>
    <property type="match status" value="1"/>
</dbReference>
<evidence type="ECO:0000256" key="3">
    <source>
        <dbReference type="ARBA" id="ARBA00023125"/>
    </source>
</evidence>
<dbReference type="Gene3D" id="3.40.50.2300">
    <property type="match status" value="1"/>
</dbReference>
<dbReference type="InterPro" id="IPR016032">
    <property type="entry name" value="Sig_transdc_resp-reg_C-effctor"/>
</dbReference>
<dbReference type="GO" id="GO:0000160">
    <property type="term" value="P:phosphorelay signal transduction system"/>
    <property type="evidence" value="ECO:0007669"/>
    <property type="project" value="InterPro"/>
</dbReference>
<keyword evidence="2" id="KW-0805">Transcription regulation</keyword>
<evidence type="ECO:0000256" key="2">
    <source>
        <dbReference type="ARBA" id="ARBA00023015"/>
    </source>
</evidence>